<evidence type="ECO:0000313" key="6">
    <source>
        <dbReference type="EMBL" id="SUJ22692.1"/>
    </source>
</evidence>
<dbReference type="RefSeq" id="WP_115170844.1">
    <property type="nucleotide sequence ID" value="NZ_UGYW01000002.1"/>
</dbReference>
<evidence type="ECO:0000256" key="5">
    <source>
        <dbReference type="SAM" id="Phobius"/>
    </source>
</evidence>
<feature type="transmembrane region" description="Helical" evidence="5">
    <location>
        <begin position="27"/>
        <end position="47"/>
    </location>
</feature>
<evidence type="ECO:0000313" key="7">
    <source>
        <dbReference type="Proteomes" id="UP000254893"/>
    </source>
</evidence>
<comment type="subcellular location">
    <subcellularLocation>
        <location evidence="1">Membrane</location>
        <topology evidence="1">Multi-pass membrane protein</topology>
    </subcellularLocation>
</comment>
<feature type="transmembrane region" description="Helical" evidence="5">
    <location>
        <begin position="92"/>
        <end position="109"/>
    </location>
</feature>
<evidence type="ECO:0000256" key="1">
    <source>
        <dbReference type="ARBA" id="ARBA00004141"/>
    </source>
</evidence>
<dbReference type="GO" id="GO:0016020">
    <property type="term" value="C:membrane"/>
    <property type="evidence" value="ECO:0007669"/>
    <property type="project" value="UniProtKB-SubCell"/>
</dbReference>
<feature type="transmembrane region" description="Helical" evidence="5">
    <location>
        <begin position="211"/>
        <end position="229"/>
    </location>
</feature>
<feature type="transmembrane region" description="Helical" evidence="5">
    <location>
        <begin position="177"/>
        <end position="199"/>
    </location>
</feature>
<feature type="transmembrane region" description="Helical" evidence="5">
    <location>
        <begin position="241"/>
        <end position="262"/>
    </location>
</feature>
<dbReference type="PANTHER" id="PTHR32322:SF9">
    <property type="entry name" value="AMINO-ACID METABOLITE EFFLUX PUMP-RELATED"/>
    <property type="match status" value="1"/>
</dbReference>
<accession>A0A380CKS2</accession>
<evidence type="ECO:0000256" key="3">
    <source>
        <dbReference type="ARBA" id="ARBA00022989"/>
    </source>
</evidence>
<dbReference type="PANTHER" id="PTHR32322">
    <property type="entry name" value="INNER MEMBRANE TRANSPORTER"/>
    <property type="match status" value="1"/>
</dbReference>
<sequence length="287" mass="31439">MIFVFLSVICSVLVAICIKWAKGRGVNHLQLVLWNYPVALLMTWVFLNPGPVSWNNPILPWNLYLPLGILLPTLFLIIALSIEYSGIVKTEVAQRLSLFIPLTAAFLLFGERIESGKITGLAVGVIAIICSIGWSKGGEKSGKPTSSIIYPAIVFIGMGCIDVLFKQVAQHKEIPYTASMLIIFALALLVACGCLFYLLFWKKQKFDVQSMFGGLVLGVFNFGNIMFYMKAHRAIPENPSIVFTSMNIGVIAFGALAGIFLFKEKLSILNKAGLGLAVISVLLIAYL</sequence>
<reference evidence="6 7" key="1">
    <citation type="submission" date="2018-06" db="EMBL/GenBank/DDBJ databases">
        <authorList>
            <consortium name="Pathogen Informatics"/>
            <person name="Doyle S."/>
        </authorList>
    </citation>
    <scope>NUCLEOTIDE SEQUENCE [LARGE SCALE GENOMIC DNA]</scope>
    <source>
        <strain evidence="6 7">NCTC11388</strain>
    </source>
</reference>
<protein>
    <submittedName>
        <fullName evidence="6">EamA-like transporter family</fullName>
    </submittedName>
</protein>
<keyword evidence="4 5" id="KW-0472">Membrane</keyword>
<feature type="transmembrane region" description="Helical" evidence="5">
    <location>
        <begin position="59"/>
        <end position="80"/>
    </location>
</feature>
<proteinExistence type="predicted"/>
<keyword evidence="3 5" id="KW-1133">Transmembrane helix</keyword>
<organism evidence="6 7">
    <name type="scientific">Sphingobacterium spiritivorum</name>
    <name type="common">Flavobacterium spiritivorum</name>
    <dbReference type="NCBI Taxonomy" id="258"/>
    <lineage>
        <taxon>Bacteria</taxon>
        <taxon>Pseudomonadati</taxon>
        <taxon>Bacteroidota</taxon>
        <taxon>Sphingobacteriia</taxon>
        <taxon>Sphingobacteriales</taxon>
        <taxon>Sphingobacteriaceae</taxon>
        <taxon>Sphingobacterium</taxon>
    </lineage>
</organism>
<dbReference type="AlphaFoldDB" id="A0A380CKS2"/>
<feature type="transmembrane region" description="Helical" evidence="5">
    <location>
        <begin position="147"/>
        <end position="165"/>
    </location>
</feature>
<evidence type="ECO:0000256" key="4">
    <source>
        <dbReference type="ARBA" id="ARBA00023136"/>
    </source>
</evidence>
<dbReference type="EMBL" id="UGYW01000002">
    <property type="protein sequence ID" value="SUJ22692.1"/>
    <property type="molecule type" value="Genomic_DNA"/>
</dbReference>
<dbReference type="Proteomes" id="UP000254893">
    <property type="component" value="Unassembled WGS sequence"/>
</dbReference>
<evidence type="ECO:0000256" key="2">
    <source>
        <dbReference type="ARBA" id="ARBA00022692"/>
    </source>
</evidence>
<dbReference type="InterPro" id="IPR050638">
    <property type="entry name" value="AA-Vitamin_Transporters"/>
</dbReference>
<dbReference type="InterPro" id="IPR037185">
    <property type="entry name" value="EmrE-like"/>
</dbReference>
<dbReference type="Gene3D" id="1.10.3730.20">
    <property type="match status" value="1"/>
</dbReference>
<dbReference type="SUPFAM" id="SSF103481">
    <property type="entry name" value="Multidrug resistance efflux transporter EmrE"/>
    <property type="match status" value="1"/>
</dbReference>
<name>A0A380CKS2_SPHSI</name>
<feature type="transmembrane region" description="Helical" evidence="5">
    <location>
        <begin position="118"/>
        <end position="135"/>
    </location>
</feature>
<gene>
    <name evidence="6" type="ORF">NCTC11388_03253</name>
</gene>
<feature type="transmembrane region" description="Helical" evidence="5">
    <location>
        <begin position="268"/>
        <end position="286"/>
    </location>
</feature>
<keyword evidence="2 5" id="KW-0812">Transmembrane</keyword>